<evidence type="ECO:0000313" key="4">
    <source>
        <dbReference type="Proteomes" id="UP001201812"/>
    </source>
</evidence>
<accession>A0AAD4R3B0</accession>
<dbReference type="SUPFAM" id="SSF56399">
    <property type="entry name" value="ADP-ribosylation"/>
    <property type="match status" value="1"/>
</dbReference>
<dbReference type="InterPro" id="IPR000626">
    <property type="entry name" value="Ubiquitin-like_dom"/>
</dbReference>
<dbReference type="PANTHER" id="PTHR36649">
    <property type="entry name" value="UBIQUITIN-LIKE DOMAIN-CONTAINING PROTEIN"/>
    <property type="match status" value="1"/>
</dbReference>
<reference evidence="3" key="1">
    <citation type="submission" date="2022-01" db="EMBL/GenBank/DDBJ databases">
        <title>Genome Sequence Resource for Two Populations of Ditylenchus destructor, the Migratory Endoparasitic Phytonematode.</title>
        <authorList>
            <person name="Zhang H."/>
            <person name="Lin R."/>
            <person name="Xie B."/>
        </authorList>
    </citation>
    <scope>NUCLEOTIDE SEQUENCE</scope>
    <source>
        <strain evidence="3">BazhouSP</strain>
    </source>
</reference>
<organism evidence="3 4">
    <name type="scientific">Ditylenchus destructor</name>
    <dbReference type="NCBI Taxonomy" id="166010"/>
    <lineage>
        <taxon>Eukaryota</taxon>
        <taxon>Metazoa</taxon>
        <taxon>Ecdysozoa</taxon>
        <taxon>Nematoda</taxon>
        <taxon>Chromadorea</taxon>
        <taxon>Rhabditida</taxon>
        <taxon>Tylenchina</taxon>
        <taxon>Tylenchomorpha</taxon>
        <taxon>Sphaerularioidea</taxon>
        <taxon>Anguinidae</taxon>
        <taxon>Anguininae</taxon>
        <taxon>Ditylenchus</taxon>
    </lineage>
</organism>
<dbReference type="GO" id="GO:0003950">
    <property type="term" value="F:NAD+ poly-ADP-ribosyltransferase activity"/>
    <property type="evidence" value="ECO:0007669"/>
    <property type="project" value="InterPro"/>
</dbReference>
<dbReference type="Proteomes" id="UP001201812">
    <property type="component" value="Unassembled WGS sequence"/>
</dbReference>
<dbReference type="Gene3D" id="3.10.20.90">
    <property type="entry name" value="Phosphatidylinositol 3-kinase Catalytic Subunit, Chain A, domain 1"/>
    <property type="match status" value="1"/>
</dbReference>
<proteinExistence type="predicted"/>
<name>A0AAD4R3B0_9BILA</name>
<dbReference type="AlphaFoldDB" id="A0AAD4R3B0"/>
<evidence type="ECO:0000256" key="1">
    <source>
        <dbReference type="SAM" id="MobiDB-lite"/>
    </source>
</evidence>
<evidence type="ECO:0000259" key="2">
    <source>
        <dbReference type="PROSITE" id="PS50053"/>
    </source>
</evidence>
<dbReference type="InterPro" id="IPR012317">
    <property type="entry name" value="Poly(ADP-ribose)pol_cat_dom"/>
</dbReference>
<feature type="region of interest" description="Disordered" evidence="1">
    <location>
        <begin position="1"/>
        <end position="25"/>
    </location>
</feature>
<dbReference type="PANTHER" id="PTHR36649:SF28">
    <property type="entry name" value="UBIQUITIN-LIKE DOMAIN-CONTAINING PROTEIN"/>
    <property type="match status" value="1"/>
</dbReference>
<dbReference type="EMBL" id="JAKKPZ010000046">
    <property type="protein sequence ID" value="KAI1706680.1"/>
    <property type="molecule type" value="Genomic_DNA"/>
</dbReference>
<evidence type="ECO:0000313" key="3">
    <source>
        <dbReference type="EMBL" id="KAI1706680.1"/>
    </source>
</evidence>
<keyword evidence="4" id="KW-1185">Reference proteome</keyword>
<dbReference type="Gene3D" id="3.90.228.10">
    <property type="match status" value="1"/>
</dbReference>
<protein>
    <submittedName>
        <fullName evidence="3">Poly(ADP-ribose) polymerase catalytic domain-containing protein</fullName>
    </submittedName>
</protein>
<gene>
    <name evidence="3" type="ORF">DdX_12890</name>
</gene>
<dbReference type="Pfam" id="PF00644">
    <property type="entry name" value="PARP"/>
    <property type="match status" value="1"/>
</dbReference>
<dbReference type="Pfam" id="PF00240">
    <property type="entry name" value="ubiquitin"/>
    <property type="match status" value="1"/>
</dbReference>
<comment type="caution">
    <text evidence="3">The sequence shown here is derived from an EMBL/GenBank/DDBJ whole genome shotgun (WGS) entry which is preliminary data.</text>
</comment>
<dbReference type="CDD" id="cd17039">
    <property type="entry name" value="Ubl_ubiquitin_like"/>
    <property type="match status" value="1"/>
</dbReference>
<dbReference type="SUPFAM" id="SSF54236">
    <property type="entry name" value="Ubiquitin-like"/>
    <property type="match status" value="1"/>
</dbReference>
<dbReference type="InterPro" id="IPR029071">
    <property type="entry name" value="Ubiquitin-like_domsf"/>
</dbReference>
<dbReference type="PROSITE" id="PS50053">
    <property type="entry name" value="UBIQUITIN_2"/>
    <property type="match status" value="1"/>
</dbReference>
<sequence>MDGSETIRIPKDKDTALISNGPRGVHQPSRYVPPSMRTQRYFGFDRSEMKKMHEMAYDTFQIPKPGLYVPPSMRTHQQNVEFDQSAMQKCTIQDMDAREMLQTPVAKDKDIALISNGQQPGRYVPPSMRTQRYFGFDRSEMKKIPKPECYVPPSLRTQQQYVGFDRSEMGKIPKPECYVPPSLRTQQQYVGFDRSEMGKIPKPECYVPPSLRTQQQYVGFDRSEMGKVHAMKYDTFQILVESTNGKVLILSVHSEMTVYELKKLIRDQTKELIKNQKLFYDGNDMMFHDWTLSLYGIENDPGVTHTIKLKAFHEDLIQTLPLKHIHTAIGKTYLSPKWHVDLRCVEDDGKTRFRGGVTYSPPLGCMRFGIRVRFLNRVERNQTNTHGEWPVAYHGTSEQSVLSILEEGFQLEKCKRFAYGKGIYCTPDPKTALEYAYVSQYEGEELRLIIQCRVDPAKMQVVAQPIGHGEYWLVPSGQDIRPYAVCAYEEQSISIWPLVSNQNIIHQQRHNTTPAMYQNSPNSGNIYGGASAVPLNALNASLNAGNQIASQSSPSSPSAIYNGYNNYYSNAPSRGAMGEFHFS</sequence>
<feature type="domain" description="Ubiquitin-like" evidence="2">
    <location>
        <begin position="236"/>
        <end position="303"/>
    </location>
</feature>